<dbReference type="SUPFAM" id="SSF82693">
    <property type="entry name" value="Multidrug efflux transporter AcrB pore domain, PN1, PN2, PC1 and PC2 subdomains"/>
    <property type="match status" value="3"/>
</dbReference>
<feature type="transmembrane region" description="Helical" evidence="1">
    <location>
        <begin position="456"/>
        <end position="475"/>
    </location>
</feature>
<dbReference type="InterPro" id="IPR027463">
    <property type="entry name" value="AcrB_DN_DC_subdom"/>
</dbReference>
<feature type="transmembrane region" description="Helical" evidence="1">
    <location>
        <begin position="891"/>
        <end position="913"/>
    </location>
</feature>
<dbReference type="Pfam" id="PF00873">
    <property type="entry name" value="ACR_tran"/>
    <property type="match status" value="1"/>
</dbReference>
<dbReference type="SUPFAM" id="SSF82714">
    <property type="entry name" value="Multidrug efflux transporter AcrB TolC docking domain, DN and DC subdomains"/>
    <property type="match status" value="2"/>
</dbReference>
<feature type="transmembrane region" description="Helical" evidence="1">
    <location>
        <begin position="919"/>
        <end position="941"/>
    </location>
</feature>
<proteinExistence type="predicted"/>
<keyword evidence="1" id="KW-0812">Transmembrane</keyword>
<feature type="transmembrane region" description="Helical" evidence="1">
    <location>
        <begin position="325"/>
        <end position="346"/>
    </location>
</feature>
<evidence type="ECO:0000313" key="3">
    <source>
        <dbReference type="Proteomes" id="UP000253941"/>
    </source>
</evidence>
<name>A0A369T6Q4_9PROT</name>
<feature type="transmembrane region" description="Helical" evidence="1">
    <location>
        <begin position="379"/>
        <end position="403"/>
    </location>
</feature>
<feature type="transmembrane region" description="Helical" evidence="1">
    <location>
        <begin position="868"/>
        <end position="884"/>
    </location>
</feature>
<dbReference type="Gene3D" id="3.30.70.1440">
    <property type="entry name" value="Multidrug efflux transporter AcrB pore domain"/>
    <property type="match status" value="1"/>
</dbReference>
<dbReference type="Gene3D" id="3.30.70.1320">
    <property type="entry name" value="Multidrug efflux transporter AcrB pore domain like"/>
    <property type="match status" value="1"/>
</dbReference>
<evidence type="ECO:0000256" key="1">
    <source>
        <dbReference type="SAM" id="Phobius"/>
    </source>
</evidence>
<dbReference type="GO" id="GO:0005886">
    <property type="term" value="C:plasma membrane"/>
    <property type="evidence" value="ECO:0007669"/>
    <property type="project" value="TreeGrafter"/>
</dbReference>
<evidence type="ECO:0000313" key="2">
    <source>
        <dbReference type="EMBL" id="RDD60134.1"/>
    </source>
</evidence>
<sequence length="1038" mass="111860">MIRYFAGHPTAANLLLVLIVAAGVLAAPTLKRETFPRYTAKEVGVEVAYPGAGAADVEEAVCARIEDALEGVTDLAELRCEALDDRASAVAEMREGGDFSRFLDEVKTEIDAVDDFPPRAEAPVVRELHRTDFVASIAVSGEMATPHLKAYAEALKDRLLRLPEVSQVDVAGFSDHQYRIEIAKPVLRQHGLSVRDIARKIARQNVDLPAGSIETDAQEVRLRFQDERRTPRELAELVVIAGESGGELRLGDIATVTDRFEDPERKVLFDGRRAAILEIRKTPAEDSLRVVDALRTFIAEQRRGAPPGVELALAQDVSSIVRDRLTMLVENGVQGLLLVVLAMWLFFGLRFSFWVALGLPVSFLGAIFVMAAAGLSMNMITMTGLLMAIGLLMDDAIVIAENIAAHRAEGRDALDSVIRGTGQVAPGVLSSFITTAFVFGPLAFLSGDIGTVLEVMPVVLLVTLAVSLIEAFLILPHHLVHPVARMREGAQGRFRAVFERGFDWLRERIVGRAADLAVRGRYLFLGVMLFALLATIGYGAAGHLKFQAFPEIDGDVVEARLLLPQGTPLARTEAAVERIVAALRRVDAAATPNQPGGQPLVQQVQVRFAENADAHETGPHVATIVVDLLGAERRALTLDELYARWRAEIGALPGAISLTMQEPSLGPQGRAFEIRLQGDDLDALKSASLALQDELISYAGPRDVMDDLRPGKPERRIRLAEGATGLGLDAETVASQLRAAFLGETASEIQLGPESYEIEVHQAPGDRDSLADLDDFTVTLPGGGQVPLDAVATVEPARGWARIHRIDGRRTVTLTGDLDTRAGNAMDILSDLQQDFLPDLGRRFPGVEVSLQGQSKEAATTGGSVRNAFLFGLIGVFVVLAFQFRSYLEPLVVMTAIPFAAVGAVWGHILVGYPISMPSLVGAASLAGIVVNDSILLVHFVKLRAGEGRATSDAARQASRDRFRAVLLTSLTTILGLLPLLAEGSLQAQVLKPLVISVVFGLLASTVLVLLFVPALYSILADARLVRPGSRMGQRENV</sequence>
<feature type="transmembrane region" description="Helical" evidence="1">
    <location>
        <begin position="353"/>
        <end position="373"/>
    </location>
</feature>
<keyword evidence="1" id="KW-0472">Membrane</keyword>
<keyword evidence="3" id="KW-1185">Reference proteome</keyword>
<comment type="caution">
    <text evidence="2">The sequence shown here is derived from an EMBL/GenBank/DDBJ whole genome shotgun (WGS) entry which is preliminary data.</text>
</comment>
<dbReference type="Gene3D" id="3.30.70.1430">
    <property type="entry name" value="Multidrug efflux transporter AcrB pore domain"/>
    <property type="match status" value="2"/>
</dbReference>
<organism evidence="2 3">
    <name type="scientific">Ferruginivarius sediminum</name>
    <dbReference type="NCBI Taxonomy" id="2661937"/>
    <lineage>
        <taxon>Bacteria</taxon>
        <taxon>Pseudomonadati</taxon>
        <taxon>Pseudomonadota</taxon>
        <taxon>Alphaproteobacteria</taxon>
        <taxon>Rhodospirillales</taxon>
        <taxon>Rhodospirillaceae</taxon>
        <taxon>Ferruginivarius</taxon>
    </lineage>
</organism>
<dbReference type="Gene3D" id="3.30.2090.10">
    <property type="entry name" value="Multidrug efflux transporter AcrB TolC docking domain, DN and DC subdomains"/>
    <property type="match status" value="2"/>
</dbReference>
<dbReference type="Gene3D" id="1.20.1640.10">
    <property type="entry name" value="Multidrug efflux transporter AcrB transmembrane domain"/>
    <property type="match status" value="2"/>
</dbReference>
<keyword evidence="1" id="KW-1133">Transmembrane helix</keyword>
<dbReference type="EMBL" id="QPMH01000044">
    <property type="protein sequence ID" value="RDD60134.1"/>
    <property type="molecule type" value="Genomic_DNA"/>
</dbReference>
<reference evidence="2 3" key="1">
    <citation type="submission" date="2018-07" db="EMBL/GenBank/DDBJ databases">
        <title>Venubactetium sediminum gen. nov., sp. nov., isolated from a marine solar saltern.</title>
        <authorList>
            <person name="Wang S."/>
        </authorList>
    </citation>
    <scope>NUCLEOTIDE SEQUENCE [LARGE SCALE GENOMIC DNA]</scope>
    <source>
        <strain evidence="2 3">WD2A32</strain>
    </source>
</reference>
<dbReference type="InterPro" id="IPR001036">
    <property type="entry name" value="Acrflvin-R"/>
</dbReference>
<dbReference type="PANTHER" id="PTHR32063">
    <property type="match status" value="1"/>
</dbReference>
<dbReference type="PANTHER" id="PTHR32063:SF33">
    <property type="entry name" value="RND SUPERFAMILY EFFLUX PUMP PERMEASE COMPONENT"/>
    <property type="match status" value="1"/>
</dbReference>
<feature type="transmembrane region" description="Helical" evidence="1">
    <location>
        <begin position="424"/>
        <end position="444"/>
    </location>
</feature>
<accession>A0A369T6Q4</accession>
<feature type="transmembrane region" description="Helical" evidence="1">
    <location>
        <begin position="994"/>
        <end position="1017"/>
    </location>
</feature>
<dbReference type="GO" id="GO:0042910">
    <property type="term" value="F:xenobiotic transmembrane transporter activity"/>
    <property type="evidence" value="ECO:0007669"/>
    <property type="project" value="TreeGrafter"/>
</dbReference>
<dbReference type="SUPFAM" id="SSF82866">
    <property type="entry name" value="Multidrug efflux transporter AcrB transmembrane domain"/>
    <property type="match status" value="2"/>
</dbReference>
<gene>
    <name evidence="2" type="ORF">DRB17_19695</name>
</gene>
<feature type="transmembrane region" description="Helical" evidence="1">
    <location>
        <begin position="522"/>
        <end position="541"/>
    </location>
</feature>
<dbReference type="Proteomes" id="UP000253941">
    <property type="component" value="Unassembled WGS sequence"/>
</dbReference>
<dbReference type="PRINTS" id="PR00702">
    <property type="entry name" value="ACRIFLAVINRP"/>
</dbReference>
<dbReference type="AlphaFoldDB" id="A0A369T6Q4"/>
<dbReference type="RefSeq" id="WP_114583930.1">
    <property type="nucleotide sequence ID" value="NZ_QPMH01000044.1"/>
</dbReference>
<protein>
    <submittedName>
        <fullName evidence="2">AcrB/AcrD/AcrF family protein</fullName>
    </submittedName>
</protein>
<feature type="transmembrane region" description="Helical" evidence="1">
    <location>
        <begin position="962"/>
        <end position="982"/>
    </location>
</feature>